<feature type="transmembrane region" description="Helical" evidence="14">
    <location>
        <begin position="70"/>
        <end position="95"/>
    </location>
</feature>
<feature type="transmembrane region" description="Helical" evidence="14">
    <location>
        <begin position="39"/>
        <end position="58"/>
    </location>
</feature>
<dbReference type="PROSITE" id="PS50109">
    <property type="entry name" value="HIS_KIN"/>
    <property type="match status" value="1"/>
</dbReference>
<feature type="transmembrane region" description="Helical" evidence="14">
    <location>
        <begin position="9"/>
        <end position="27"/>
    </location>
</feature>
<organism evidence="16 17">
    <name type="scientific">Rossellomorea vietnamensis</name>
    <dbReference type="NCBI Taxonomy" id="218284"/>
    <lineage>
        <taxon>Bacteria</taxon>
        <taxon>Bacillati</taxon>
        <taxon>Bacillota</taxon>
        <taxon>Bacilli</taxon>
        <taxon>Bacillales</taxon>
        <taxon>Bacillaceae</taxon>
        <taxon>Rossellomorea</taxon>
    </lineage>
</organism>
<dbReference type="PANTHER" id="PTHR43065">
    <property type="entry name" value="SENSOR HISTIDINE KINASE"/>
    <property type="match status" value="1"/>
</dbReference>
<evidence type="ECO:0000256" key="7">
    <source>
        <dbReference type="ARBA" id="ARBA00022692"/>
    </source>
</evidence>
<evidence type="ECO:0000256" key="8">
    <source>
        <dbReference type="ARBA" id="ARBA00022741"/>
    </source>
</evidence>
<dbReference type="SMART" id="SM00387">
    <property type="entry name" value="HATPase_c"/>
    <property type="match status" value="1"/>
</dbReference>
<dbReference type="InterPro" id="IPR003594">
    <property type="entry name" value="HATPase_dom"/>
</dbReference>
<keyword evidence="12" id="KW-0902">Two-component regulatory system</keyword>
<feature type="transmembrane region" description="Helical" evidence="14">
    <location>
        <begin position="132"/>
        <end position="152"/>
    </location>
</feature>
<dbReference type="CDD" id="cd00082">
    <property type="entry name" value="HisKA"/>
    <property type="match status" value="1"/>
</dbReference>
<comment type="caution">
    <text evidence="16">The sequence shown here is derived from an EMBL/GenBank/DDBJ whole genome shotgun (WGS) entry which is preliminary data.</text>
</comment>
<dbReference type="Proteomes" id="UP000050398">
    <property type="component" value="Unassembled WGS sequence"/>
</dbReference>
<feature type="transmembrane region" description="Helical" evidence="14">
    <location>
        <begin position="101"/>
        <end position="120"/>
    </location>
</feature>
<evidence type="ECO:0000256" key="9">
    <source>
        <dbReference type="ARBA" id="ARBA00022777"/>
    </source>
</evidence>
<keyword evidence="6" id="KW-0808">Transferase</keyword>
<evidence type="ECO:0000256" key="13">
    <source>
        <dbReference type="ARBA" id="ARBA00023136"/>
    </source>
</evidence>
<accession>A0A0P6W2U9</accession>
<dbReference type="Gene3D" id="3.30.565.10">
    <property type="entry name" value="Histidine kinase-like ATPase, C-terminal domain"/>
    <property type="match status" value="1"/>
</dbReference>
<dbReference type="GO" id="GO:0005886">
    <property type="term" value="C:plasma membrane"/>
    <property type="evidence" value="ECO:0007669"/>
    <property type="project" value="UniProtKB-SubCell"/>
</dbReference>
<sequence>MHDSVLTNLLLNFLFIVVGLLLFALYYDVTKKQPSKGIVIIFSTVTILLCVMFSHKLTNGVYVDLRRIPFFLASLYFGPAVSFVLMIIIIALRYLIIGSGLIHLVILNYFITFLILAAFSKGFLRAKKKVKMFFTVAICFSMTIFNLLFGYINSAEISVDEYLYLVIIPLAATMISVMIAEMIRKVMMLRKTFSQHEKLKVVSQLAASISHEIRNPLTSSKGFLQLVQEERNEKTQREFIELSLKGIEQATHVIEEYLTFTNSAVDKIESIDVKHSILELIETLKNEAGQVSFHYQLIDDVYVDGQRKSFRKCIGNILLNAIESMPHGGEVSITMVEEENLLISISDSGQGMTKEQIQRFGEPFFTTKDEGTGLGMMAATIIVHSMKGKIEVESELNKGTTVTIQLDKSLKTEAG</sequence>
<dbReference type="GO" id="GO:0005524">
    <property type="term" value="F:ATP binding"/>
    <property type="evidence" value="ECO:0007669"/>
    <property type="project" value="UniProtKB-KW"/>
</dbReference>
<evidence type="ECO:0000256" key="10">
    <source>
        <dbReference type="ARBA" id="ARBA00022840"/>
    </source>
</evidence>
<evidence type="ECO:0000256" key="6">
    <source>
        <dbReference type="ARBA" id="ARBA00022679"/>
    </source>
</evidence>
<dbReference type="SUPFAM" id="SSF47384">
    <property type="entry name" value="Homodimeric domain of signal transducing histidine kinase"/>
    <property type="match status" value="1"/>
</dbReference>
<keyword evidence="11 14" id="KW-1133">Transmembrane helix</keyword>
<dbReference type="InterPro" id="IPR036890">
    <property type="entry name" value="HATPase_C_sf"/>
</dbReference>
<evidence type="ECO:0000256" key="4">
    <source>
        <dbReference type="ARBA" id="ARBA00022475"/>
    </source>
</evidence>
<keyword evidence="7 14" id="KW-0812">Transmembrane</keyword>
<evidence type="ECO:0000256" key="1">
    <source>
        <dbReference type="ARBA" id="ARBA00000085"/>
    </source>
</evidence>
<keyword evidence="9" id="KW-0418">Kinase</keyword>
<keyword evidence="8" id="KW-0547">Nucleotide-binding</keyword>
<evidence type="ECO:0000256" key="3">
    <source>
        <dbReference type="ARBA" id="ARBA00012438"/>
    </source>
</evidence>
<reference evidence="16 17" key="1">
    <citation type="submission" date="2015-08" db="EMBL/GenBank/DDBJ databases">
        <title>Draft Genome Sequence of Bacillus vietnamensis UCD-SED5.</title>
        <authorList>
            <person name="Lee R.D."/>
            <person name="Jospin G."/>
            <person name="Lang J.M."/>
            <person name="Coil D.A."/>
            <person name="Eisen J.A."/>
        </authorList>
    </citation>
    <scope>NUCLEOTIDE SEQUENCE [LARGE SCALE GENOMIC DNA]</scope>
    <source>
        <strain evidence="16 17">UCD-SED5</strain>
    </source>
</reference>
<keyword evidence="13 14" id="KW-0472">Membrane</keyword>
<dbReference type="SUPFAM" id="SSF55874">
    <property type="entry name" value="ATPase domain of HSP90 chaperone/DNA topoisomerase II/histidine kinase"/>
    <property type="match status" value="1"/>
</dbReference>
<dbReference type="SMART" id="SM00388">
    <property type="entry name" value="HisKA"/>
    <property type="match status" value="1"/>
</dbReference>
<dbReference type="Gene3D" id="1.10.287.130">
    <property type="match status" value="1"/>
</dbReference>
<evidence type="ECO:0000313" key="16">
    <source>
        <dbReference type="EMBL" id="KPL60412.1"/>
    </source>
</evidence>
<keyword evidence="5" id="KW-0597">Phosphoprotein</keyword>
<dbReference type="InterPro" id="IPR003661">
    <property type="entry name" value="HisK_dim/P_dom"/>
</dbReference>
<proteinExistence type="predicted"/>
<dbReference type="InterPro" id="IPR036097">
    <property type="entry name" value="HisK_dim/P_sf"/>
</dbReference>
<evidence type="ECO:0000256" key="2">
    <source>
        <dbReference type="ARBA" id="ARBA00004651"/>
    </source>
</evidence>
<dbReference type="InterPro" id="IPR011620">
    <property type="entry name" value="Sig_transdc_His_kinase_LytS_TM"/>
</dbReference>
<keyword evidence="4" id="KW-1003">Cell membrane</keyword>
<keyword evidence="10" id="KW-0067">ATP-binding</keyword>
<dbReference type="EC" id="2.7.13.3" evidence="3"/>
<dbReference type="PRINTS" id="PR00344">
    <property type="entry name" value="BCTRLSENSOR"/>
</dbReference>
<dbReference type="OrthoDB" id="9815750at2"/>
<comment type="subcellular location">
    <subcellularLocation>
        <location evidence="2">Cell membrane</location>
        <topology evidence="2">Multi-pass membrane protein</topology>
    </subcellularLocation>
</comment>
<evidence type="ECO:0000256" key="5">
    <source>
        <dbReference type="ARBA" id="ARBA00022553"/>
    </source>
</evidence>
<dbReference type="RefSeq" id="WP_060671839.1">
    <property type="nucleotide sequence ID" value="NZ_LIXZ01000004.1"/>
</dbReference>
<dbReference type="GO" id="GO:0000155">
    <property type="term" value="F:phosphorelay sensor kinase activity"/>
    <property type="evidence" value="ECO:0007669"/>
    <property type="project" value="InterPro"/>
</dbReference>
<dbReference type="PANTHER" id="PTHR43065:SF46">
    <property type="entry name" value="C4-DICARBOXYLATE TRANSPORT SENSOR PROTEIN DCTB"/>
    <property type="match status" value="1"/>
</dbReference>
<dbReference type="InterPro" id="IPR005467">
    <property type="entry name" value="His_kinase_dom"/>
</dbReference>
<name>A0A0P6W2U9_9BACI</name>
<dbReference type="InterPro" id="IPR004358">
    <property type="entry name" value="Sig_transdc_His_kin-like_C"/>
</dbReference>
<evidence type="ECO:0000313" key="17">
    <source>
        <dbReference type="Proteomes" id="UP000050398"/>
    </source>
</evidence>
<dbReference type="EMBL" id="LIXZ01000004">
    <property type="protein sequence ID" value="KPL60412.1"/>
    <property type="molecule type" value="Genomic_DNA"/>
</dbReference>
<evidence type="ECO:0000256" key="12">
    <source>
        <dbReference type="ARBA" id="ARBA00023012"/>
    </source>
</evidence>
<evidence type="ECO:0000256" key="14">
    <source>
        <dbReference type="SAM" id="Phobius"/>
    </source>
</evidence>
<feature type="transmembrane region" description="Helical" evidence="14">
    <location>
        <begin position="164"/>
        <end position="183"/>
    </location>
</feature>
<feature type="domain" description="Histidine kinase" evidence="15">
    <location>
        <begin position="208"/>
        <end position="410"/>
    </location>
</feature>
<dbReference type="GO" id="GO:0071555">
    <property type="term" value="P:cell wall organization"/>
    <property type="evidence" value="ECO:0007669"/>
    <property type="project" value="InterPro"/>
</dbReference>
<gene>
    <name evidence="16" type="ORF">AM506_07375</name>
</gene>
<dbReference type="Pfam" id="PF07694">
    <property type="entry name" value="5TM-5TMR_LYT"/>
    <property type="match status" value="1"/>
</dbReference>
<dbReference type="Pfam" id="PF00512">
    <property type="entry name" value="HisKA"/>
    <property type="match status" value="1"/>
</dbReference>
<dbReference type="Pfam" id="PF02518">
    <property type="entry name" value="HATPase_c"/>
    <property type="match status" value="1"/>
</dbReference>
<dbReference type="PATRIC" id="fig|218284.4.peg.2978"/>
<protein>
    <recommendedName>
        <fullName evidence="3">histidine kinase</fullName>
        <ecNumber evidence="3">2.7.13.3</ecNumber>
    </recommendedName>
</protein>
<comment type="catalytic activity">
    <reaction evidence="1">
        <text>ATP + protein L-histidine = ADP + protein N-phospho-L-histidine.</text>
        <dbReference type="EC" id="2.7.13.3"/>
    </reaction>
</comment>
<dbReference type="AlphaFoldDB" id="A0A0P6W2U9"/>
<evidence type="ECO:0000256" key="11">
    <source>
        <dbReference type="ARBA" id="ARBA00022989"/>
    </source>
</evidence>
<evidence type="ECO:0000259" key="15">
    <source>
        <dbReference type="PROSITE" id="PS50109"/>
    </source>
</evidence>